<evidence type="ECO:0000313" key="1">
    <source>
        <dbReference type="EMBL" id="RAI94068.1"/>
    </source>
</evidence>
<reference evidence="1 2" key="1">
    <citation type="submission" date="2018-06" db="EMBL/GenBank/DDBJ databases">
        <title>Genomic Encyclopedia of Archaeal and Bacterial Type Strains, Phase II (KMG-II): from individual species to whole genera.</title>
        <authorList>
            <person name="Goeker M."/>
        </authorList>
    </citation>
    <scope>NUCLEOTIDE SEQUENCE [LARGE SCALE GENOMIC DNA]</scope>
    <source>
        <strain evidence="1 2">DSM 23446</strain>
    </source>
</reference>
<dbReference type="Proteomes" id="UP000249610">
    <property type="component" value="Unassembled WGS sequence"/>
</dbReference>
<gene>
    <name evidence="1" type="ORF">LV83_00975</name>
</gene>
<dbReference type="AlphaFoldDB" id="A0A327PPM7"/>
<proteinExistence type="predicted"/>
<evidence type="ECO:0000313" key="2">
    <source>
        <dbReference type="Proteomes" id="UP000249610"/>
    </source>
</evidence>
<name>A0A327PPM7_9BACT</name>
<organism evidence="1 2">
    <name type="scientific">Algoriphagus yeomjeoni</name>
    <dbReference type="NCBI Taxonomy" id="291403"/>
    <lineage>
        <taxon>Bacteria</taxon>
        <taxon>Pseudomonadati</taxon>
        <taxon>Bacteroidota</taxon>
        <taxon>Cytophagia</taxon>
        <taxon>Cytophagales</taxon>
        <taxon>Cyclobacteriaceae</taxon>
        <taxon>Algoriphagus</taxon>
    </lineage>
</organism>
<protein>
    <submittedName>
        <fullName evidence="1">Uncharacterized protein</fullName>
    </submittedName>
</protein>
<sequence length="72" mass="8570">MYNHTYYNIFIIKVFLLIIAYLEKVGPCKIIYYYLFVAQNNYLNYTKAKLTLNPNIHEKAITFLSLWDALGK</sequence>
<accession>A0A327PPM7</accession>
<keyword evidence="2" id="KW-1185">Reference proteome</keyword>
<comment type="caution">
    <text evidence="1">The sequence shown here is derived from an EMBL/GenBank/DDBJ whole genome shotgun (WGS) entry which is preliminary data.</text>
</comment>
<dbReference type="EMBL" id="QLLK01000002">
    <property type="protein sequence ID" value="RAI94068.1"/>
    <property type="molecule type" value="Genomic_DNA"/>
</dbReference>